<feature type="compositionally biased region" description="Basic and acidic residues" evidence="1">
    <location>
        <begin position="31"/>
        <end position="47"/>
    </location>
</feature>
<dbReference type="AlphaFoldDB" id="A0A4Y2CEV7"/>
<keyword evidence="3" id="KW-1185">Reference proteome</keyword>
<evidence type="ECO:0000256" key="1">
    <source>
        <dbReference type="SAM" id="MobiDB-lite"/>
    </source>
</evidence>
<organism evidence="2 3">
    <name type="scientific">Araneus ventricosus</name>
    <name type="common">Orbweaver spider</name>
    <name type="synonym">Epeira ventricosa</name>
    <dbReference type="NCBI Taxonomy" id="182803"/>
    <lineage>
        <taxon>Eukaryota</taxon>
        <taxon>Metazoa</taxon>
        <taxon>Ecdysozoa</taxon>
        <taxon>Arthropoda</taxon>
        <taxon>Chelicerata</taxon>
        <taxon>Arachnida</taxon>
        <taxon>Araneae</taxon>
        <taxon>Araneomorphae</taxon>
        <taxon>Entelegynae</taxon>
        <taxon>Araneoidea</taxon>
        <taxon>Araneidae</taxon>
        <taxon>Araneus</taxon>
    </lineage>
</organism>
<dbReference type="Proteomes" id="UP000499080">
    <property type="component" value="Unassembled WGS sequence"/>
</dbReference>
<evidence type="ECO:0000313" key="2">
    <source>
        <dbReference type="EMBL" id="GBM02287.1"/>
    </source>
</evidence>
<evidence type="ECO:0000313" key="3">
    <source>
        <dbReference type="Proteomes" id="UP000499080"/>
    </source>
</evidence>
<gene>
    <name evidence="2" type="ORF">AVEN_108827_1</name>
</gene>
<feature type="region of interest" description="Disordered" evidence="1">
    <location>
        <begin position="31"/>
        <end position="62"/>
    </location>
</feature>
<dbReference type="EMBL" id="BGPR01000178">
    <property type="protein sequence ID" value="GBM02287.1"/>
    <property type="molecule type" value="Genomic_DNA"/>
</dbReference>
<proteinExistence type="predicted"/>
<protein>
    <submittedName>
        <fullName evidence="2">Uncharacterized protein</fullName>
    </submittedName>
</protein>
<name>A0A4Y2CEV7_ARAVE</name>
<reference evidence="2 3" key="1">
    <citation type="journal article" date="2019" name="Sci. Rep.">
        <title>Orb-weaving spider Araneus ventricosus genome elucidates the spidroin gene catalogue.</title>
        <authorList>
            <person name="Kono N."/>
            <person name="Nakamura H."/>
            <person name="Ohtoshi R."/>
            <person name="Moran D.A.P."/>
            <person name="Shinohara A."/>
            <person name="Yoshida Y."/>
            <person name="Fujiwara M."/>
            <person name="Mori M."/>
            <person name="Tomita M."/>
            <person name="Arakawa K."/>
        </authorList>
    </citation>
    <scope>NUCLEOTIDE SEQUENCE [LARGE SCALE GENOMIC DNA]</scope>
</reference>
<sequence>MEVHYHFIFPDHKEKRYQFYKPTTVHKIRSQEVRMESDDKRMAERHKQQLQKTKGTQQSSLIKPCRQINVLKRPHSSGIRPQIEV</sequence>
<comment type="caution">
    <text evidence="2">The sequence shown here is derived from an EMBL/GenBank/DDBJ whole genome shotgun (WGS) entry which is preliminary data.</text>
</comment>
<accession>A0A4Y2CEV7</accession>